<dbReference type="EMBL" id="BDSP01000193">
    <property type="protein sequence ID" value="GAX23035.1"/>
    <property type="molecule type" value="Genomic_DNA"/>
</dbReference>
<comment type="similarity">
    <text evidence="1">Belongs to the SURF1 family.</text>
</comment>
<evidence type="ECO:0000256" key="1">
    <source>
        <dbReference type="RuleBase" id="RU363076"/>
    </source>
</evidence>
<dbReference type="GO" id="GO:0005743">
    <property type="term" value="C:mitochondrial inner membrane"/>
    <property type="evidence" value="ECO:0007669"/>
    <property type="project" value="UniProtKB-SubCell"/>
</dbReference>
<keyword evidence="1" id="KW-0496">Mitochondrion</keyword>
<feature type="chain" id="PRO_5013300881" description="SURF1-like protein" evidence="2">
    <location>
        <begin position="28"/>
        <end position="616"/>
    </location>
</feature>
<keyword evidence="1" id="KW-0472">Membrane</keyword>
<dbReference type="InterPro" id="IPR014710">
    <property type="entry name" value="RmlC-like_jellyroll"/>
</dbReference>
<gene>
    <name evidence="4" type="ORF">FisN_15Hh066</name>
</gene>
<proteinExistence type="inferred from homology"/>
<dbReference type="CDD" id="cd02227">
    <property type="entry name" value="cupin_TM1112-like"/>
    <property type="match status" value="1"/>
</dbReference>
<keyword evidence="1" id="KW-0999">Mitochondrion inner membrane</keyword>
<comment type="caution">
    <text evidence="4">The sequence shown here is derived from an EMBL/GenBank/DDBJ whole genome shotgun (WGS) entry which is preliminary data.</text>
</comment>
<dbReference type="Pfam" id="PF05899">
    <property type="entry name" value="Cupin_3"/>
    <property type="match status" value="2"/>
</dbReference>
<keyword evidence="5" id="KW-1185">Reference proteome</keyword>
<dbReference type="CDD" id="cd06662">
    <property type="entry name" value="SURF1"/>
    <property type="match status" value="1"/>
</dbReference>
<feature type="domain" description="(S)-ureidoglycine aminohydrolase cupin" evidence="3">
    <location>
        <begin position="125"/>
        <end position="194"/>
    </location>
</feature>
<dbReference type="InterPro" id="IPR008579">
    <property type="entry name" value="UGlyAH_Cupin_dom"/>
</dbReference>
<feature type="domain" description="(S)-ureidoglycine aminohydrolase cupin" evidence="3">
    <location>
        <begin position="252"/>
        <end position="318"/>
    </location>
</feature>
<dbReference type="Pfam" id="PF02104">
    <property type="entry name" value="SURF1"/>
    <property type="match status" value="1"/>
</dbReference>
<sequence>MMTSIRITTSFTFAALLLMTCHKVVEAFVPQKYQQSTLSHKMALNDYLSSLSSPSFSTSAVLAPHPSSVAPTPSVTPDSPTDTSYFSHAPLSVFALDQLKTKGPRANADVGQPWDASRSFYDDDIMASGSWWCAQGGWPSPKQRTTTEIFYVLHGHGCLTDLDGTRHYFGPGDTVILPKGWSGRWDVLEAIHKVWFVHEHPHIEESSQPIRVRIVPYHMASPQYLVHKGVRPDATHGAPRTSSSVLYDVGPTEVGFWTCTPGSFPCQHRSTTECFHVLEGLFFLTNEDGTAQRCRAGDTVVLPKGWSGHWDVIETVKKLWVVKRASLAASIDANDDQLLFVIILLTVTILMSSSKGLSKAGQVFFGGLCVGTFGLGTWQTQRYFEKIRLMEERQNDLQKAPTTTFNLQEIQQQTNNFCQLQLQGRYDHRHEFLVGPRGPPPGALPDTAGGISSAPQGYFVMTPFILKKSGETVIVNRGWVPRAMVVPDRRQSNAPRNDLLQWDRPDTVTDLVVVPARAETPKSLLVAQHDFQAQPPRLFWYDQVAMQAAAGLPLQPPSLMVTAIQPKDQPSSLPLRPPVEHVGDFKVTPAIHVGYAATWYGLSLAGVYMTRMLLRR</sequence>
<dbReference type="PANTHER" id="PTHR40943">
    <property type="entry name" value="CYTOPLASMIC PROTEIN-RELATED"/>
    <property type="match status" value="1"/>
</dbReference>
<dbReference type="PANTHER" id="PTHR40943:SF1">
    <property type="entry name" value="CYTOPLASMIC PROTEIN"/>
    <property type="match status" value="1"/>
</dbReference>
<comment type="function">
    <text evidence="1">Probably involved in the biogenesis of the COX complex.</text>
</comment>
<feature type="signal peptide" evidence="2">
    <location>
        <begin position="1"/>
        <end position="27"/>
    </location>
</feature>
<keyword evidence="2" id="KW-0732">Signal</keyword>
<dbReference type="SUPFAM" id="SSF51182">
    <property type="entry name" value="RmlC-like cupins"/>
    <property type="match status" value="2"/>
</dbReference>
<dbReference type="InParanoid" id="A0A1Z5KA57"/>
<name>A0A1Z5KA57_FISSO</name>
<evidence type="ECO:0000313" key="4">
    <source>
        <dbReference type="EMBL" id="GAX23035.1"/>
    </source>
</evidence>
<dbReference type="PROSITE" id="PS50895">
    <property type="entry name" value="SURF1"/>
    <property type="match status" value="1"/>
</dbReference>
<evidence type="ECO:0000259" key="3">
    <source>
        <dbReference type="Pfam" id="PF05899"/>
    </source>
</evidence>
<comment type="subcellular location">
    <subcellularLocation>
        <location evidence="1">Mitochondrion inner membrane</location>
        <topology evidence="1">Multi-pass membrane protein</topology>
    </subcellularLocation>
</comment>
<dbReference type="Proteomes" id="UP000198406">
    <property type="component" value="Unassembled WGS sequence"/>
</dbReference>
<evidence type="ECO:0000256" key="2">
    <source>
        <dbReference type="SAM" id="SignalP"/>
    </source>
</evidence>
<protein>
    <recommendedName>
        <fullName evidence="1">SURF1-like protein</fullName>
    </recommendedName>
</protein>
<dbReference type="InterPro" id="IPR002994">
    <property type="entry name" value="Surf1/Shy1"/>
</dbReference>
<reference evidence="4 5" key="1">
    <citation type="journal article" date="2015" name="Plant Cell">
        <title>Oil accumulation by the oleaginous diatom Fistulifera solaris as revealed by the genome and transcriptome.</title>
        <authorList>
            <person name="Tanaka T."/>
            <person name="Maeda Y."/>
            <person name="Veluchamy A."/>
            <person name="Tanaka M."/>
            <person name="Abida H."/>
            <person name="Marechal E."/>
            <person name="Bowler C."/>
            <person name="Muto M."/>
            <person name="Sunaga Y."/>
            <person name="Tanaka M."/>
            <person name="Yoshino T."/>
            <person name="Taniguchi T."/>
            <person name="Fukuda Y."/>
            <person name="Nemoto M."/>
            <person name="Matsumoto M."/>
            <person name="Wong P.S."/>
            <person name="Aburatani S."/>
            <person name="Fujibuchi W."/>
        </authorList>
    </citation>
    <scope>NUCLEOTIDE SEQUENCE [LARGE SCALE GENOMIC DNA]</scope>
    <source>
        <strain evidence="4 5">JPCC DA0580</strain>
    </source>
</reference>
<dbReference type="AlphaFoldDB" id="A0A1Z5KA57"/>
<dbReference type="Gene3D" id="2.60.120.10">
    <property type="entry name" value="Jelly Rolls"/>
    <property type="match status" value="2"/>
</dbReference>
<evidence type="ECO:0000313" key="5">
    <source>
        <dbReference type="Proteomes" id="UP000198406"/>
    </source>
</evidence>
<dbReference type="OrthoDB" id="39473at2759"/>
<accession>A0A1Z5KA57</accession>
<dbReference type="InterPro" id="IPR011051">
    <property type="entry name" value="RmlC_Cupin_sf"/>
</dbReference>
<organism evidence="4 5">
    <name type="scientific">Fistulifera solaris</name>
    <name type="common">Oleaginous diatom</name>
    <dbReference type="NCBI Taxonomy" id="1519565"/>
    <lineage>
        <taxon>Eukaryota</taxon>
        <taxon>Sar</taxon>
        <taxon>Stramenopiles</taxon>
        <taxon>Ochrophyta</taxon>
        <taxon>Bacillariophyta</taxon>
        <taxon>Bacillariophyceae</taxon>
        <taxon>Bacillariophycidae</taxon>
        <taxon>Naviculales</taxon>
        <taxon>Naviculaceae</taxon>
        <taxon>Fistulifera</taxon>
    </lineage>
</organism>